<dbReference type="InterPro" id="IPR036388">
    <property type="entry name" value="WH-like_DNA-bd_sf"/>
</dbReference>
<gene>
    <name evidence="4" type="ORF">COU43_02670</name>
</gene>
<evidence type="ECO:0000256" key="1">
    <source>
        <dbReference type="SAM" id="MobiDB-lite"/>
    </source>
</evidence>
<accession>A0A2H0TIR0</accession>
<feature type="region of interest" description="Disordered" evidence="1">
    <location>
        <begin position="1"/>
        <end position="22"/>
    </location>
</feature>
<reference evidence="5" key="1">
    <citation type="submission" date="2017-09" db="EMBL/GenBank/DDBJ databases">
        <title>Depth-based differentiation of microbial function through sediment-hosted aquifers and enrichment of novel symbionts in the deep terrestrial subsurface.</title>
        <authorList>
            <person name="Probst A.J."/>
            <person name="Ladd B."/>
            <person name="Jarett J.K."/>
            <person name="Geller-Mcgrath D.E."/>
            <person name="Sieber C.M.K."/>
            <person name="Emerson J.B."/>
            <person name="Anantharaman K."/>
            <person name="Thomas B.C."/>
            <person name="Malmstrom R."/>
            <person name="Stieglmeier M."/>
            <person name="Klingl A."/>
            <person name="Woyke T."/>
            <person name="Ryan C.M."/>
            <person name="Banfield J.F."/>
        </authorList>
    </citation>
    <scope>NUCLEOTIDE SEQUENCE [LARGE SCALE GENOMIC DNA]</scope>
</reference>
<dbReference type="Pfam" id="PF13592">
    <property type="entry name" value="HTH_33"/>
    <property type="match status" value="1"/>
</dbReference>
<dbReference type="SUPFAM" id="SSF46689">
    <property type="entry name" value="Homeodomain-like"/>
    <property type="match status" value="1"/>
</dbReference>
<evidence type="ECO:0000259" key="3">
    <source>
        <dbReference type="Pfam" id="PF13592"/>
    </source>
</evidence>
<dbReference type="InterPro" id="IPR009057">
    <property type="entry name" value="Homeodomain-like_sf"/>
</dbReference>
<feature type="domain" description="Insertion element IS150 protein InsJ-like helix-turn-helix" evidence="2">
    <location>
        <begin position="24"/>
        <end position="71"/>
    </location>
</feature>
<comment type="caution">
    <text evidence="4">The sequence shown here is derived from an EMBL/GenBank/DDBJ whole genome shotgun (WGS) entry which is preliminary data.</text>
</comment>
<protein>
    <submittedName>
        <fullName evidence="4">Transposase</fullName>
    </submittedName>
</protein>
<dbReference type="Pfam" id="PF13518">
    <property type="entry name" value="HTH_28"/>
    <property type="match status" value="1"/>
</dbReference>
<dbReference type="InterPro" id="IPR055247">
    <property type="entry name" value="InsJ-like_HTH"/>
</dbReference>
<name>A0A2H0TIR0_9BACT</name>
<dbReference type="InterPro" id="IPR025959">
    <property type="entry name" value="Winged_HTH_dom"/>
</dbReference>
<feature type="compositionally biased region" description="Basic residues" evidence="1">
    <location>
        <begin position="13"/>
        <end position="22"/>
    </location>
</feature>
<organism evidence="4 5">
    <name type="scientific">Candidatus Nealsonbacteria bacterium CG10_big_fil_rev_8_21_14_0_10_37_25</name>
    <dbReference type="NCBI Taxonomy" id="1974711"/>
    <lineage>
        <taxon>Bacteria</taxon>
        <taxon>Candidatus Nealsoniibacteriota</taxon>
    </lineage>
</organism>
<dbReference type="AlphaFoldDB" id="A0A2H0TIR0"/>
<feature type="domain" description="Winged helix-turn helix" evidence="3">
    <location>
        <begin position="104"/>
        <end position="160"/>
    </location>
</feature>
<evidence type="ECO:0000313" key="4">
    <source>
        <dbReference type="EMBL" id="PIR71436.1"/>
    </source>
</evidence>
<evidence type="ECO:0000259" key="2">
    <source>
        <dbReference type="Pfam" id="PF13518"/>
    </source>
</evidence>
<proteinExistence type="predicted"/>
<sequence>MKQKGRSTPLYHQGKRDRKKLEKRRLKVAKLFEKGEINKSEIGRRYGVSPEAVRKWYEIWKKKGIDGLKSKGNPGPDPRLTEAKKDKVQQALLKGPQALGYTTNIWTLKRISQVIEKVAKVKFHPGYVWYILKAMNWSCQKPKVQSSKRDEKLIANWKRTTWPVIKKKGKN</sequence>
<dbReference type="Proteomes" id="UP000228909">
    <property type="component" value="Unassembled WGS sequence"/>
</dbReference>
<dbReference type="Gene3D" id="1.10.10.10">
    <property type="entry name" value="Winged helix-like DNA-binding domain superfamily/Winged helix DNA-binding domain"/>
    <property type="match status" value="1"/>
</dbReference>
<evidence type="ECO:0000313" key="5">
    <source>
        <dbReference type="Proteomes" id="UP000228909"/>
    </source>
</evidence>
<dbReference type="EMBL" id="PFCK01000075">
    <property type="protein sequence ID" value="PIR71436.1"/>
    <property type="molecule type" value="Genomic_DNA"/>
</dbReference>